<dbReference type="InterPro" id="IPR016164">
    <property type="entry name" value="FAD-linked_Oxase-like_C"/>
</dbReference>
<evidence type="ECO:0000256" key="3">
    <source>
        <dbReference type="ARBA" id="ARBA00022827"/>
    </source>
</evidence>
<comment type="cofactor">
    <cofactor evidence="1">
        <name>FAD</name>
        <dbReference type="ChEBI" id="CHEBI:57692"/>
    </cofactor>
</comment>
<evidence type="ECO:0000313" key="6">
    <source>
        <dbReference type="EMBL" id="GMA93784.1"/>
    </source>
</evidence>
<accession>A0ABQ6K3A3</accession>
<dbReference type="PANTHER" id="PTHR11748">
    <property type="entry name" value="D-LACTATE DEHYDROGENASE"/>
    <property type="match status" value="1"/>
</dbReference>
<dbReference type="PANTHER" id="PTHR11748:SF111">
    <property type="entry name" value="D-LACTATE DEHYDROGENASE, MITOCHONDRIAL-RELATED"/>
    <property type="match status" value="1"/>
</dbReference>
<organism evidence="6 7">
    <name type="scientific">Pseudolysinimonas kribbensis</name>
    <dbReference type="NCBI Taxonomy" id="433641"/>
    <lineage>
        <taxon>Bacteria</taxon>
        <taxon>Bacillati</taxon>
        <taxon>Actinomycetota</taxon>
        <taxon>Actinomycetes</taxon>
        <taxon>Micrococcales</taxon>
        <taxon>Microbacteriaceae</taxon>
        <taxon>Pseudolysinimonas</taxon>
    </lineage>
</organism>
<evidence type="ECO:0000256" key="2">
    <source>
        <dbReference type="ARBA" id="ARBA00022630"/>
    </source>
</evidence>
<evidence type="ECO:0000313" key="7">
    <source>
        <dbReference type="Proteomes" id="UP001157034"/>
    </source>
</evidence>
<sequence>MTLAISLGGTITGEHGVGKLKRPWLVDQIGPDALDLGQRIKRALDPDGILNPGSIYEEHHA</sequence>
<dbReference type="SUPFAM" id="SSF55103">
    <property type="entry name" value="FAD-linked oxidases, C-terminal domain"/>
    <property type="match status" value="1"/>
</dbReference>
<evidence type="ECO:0000256" key="4">
    <source>
        <dbReference type="ARBA" id="ARBA00023002"/>
    </source>
</evidence>
<dbReference type="Proteomes" id="UP001157034">
    <property type="component" value="Unassembled WGS sequence"/>
</dbReference>
<evidence type="ECO:0000256" key="1">
    <source>
        <dbReference type="ARBA" id="ARBA00001974"/>
    </source>
</evidence>
<keyword evidence="7" id="KW-1185">Reference proteome</keyword>
<feature type="domain" description="FAD-binding oxidoreductase/transferase type 4 C-terminal" evidence="5">
    <location>
        <begin position="1"/>
        <end position="54"/>
    </location>
</feature>
<dbReference type="Pfam" id="PF02913">
    <property type="entry name" value="FAD-oxidase_C"/>
    <property type="match status" value="1"/>
</dbReference>
<comment type="caution">
    <text evidence="6">The sequence shown here is derived from an EMBL/GenBank/DDBJ whole genome shotgun (WGS) entry which is preliminary data.</text>
</comment>
<evidence type="ECO:0000259" key="5">
    <source>
        <dbReference type="Pfam" id="PF02913"/>
    </source>
</evidence>
<dbReference type="InterPro" id="IPR004113">
    <property type="entry name" value="FAD-bd_oxidored_4_C"/>
</dbReference>
<reference evidence="7" key="1">
    <citation type="journal article" date="2019" name="Int. J. Syst. Evol. Microbiol.">
        <title>The Global Catalogue of Microorganisms (GCM) 10K type strain sequencing project: providing services to taxonomists for standard genome sequencing and annotation.</title>
        <authorList>
            <consortium name="The Broad Institute Genomics Platform"/>
            <consortium name="The Broad Institute Genome Sequencing Center for Infectious Disease"/>
            <person name="Wu L."/>
            <person name="Ma J."/>
        </authorList>
    </citation>
    <scope>NUCLEOTIDE SEQUENCE [LARGE SCALE GENOMIC DNA]</scope>
    <source>
        <strain evidence="7">NBRC 108894</strain>
    </source>
</reference>
<dbReference type="InterPro" id="IPR016171">
    <property type="entry name" value="Vanillyl_alc_oxidase_C-sub2"/>
</dbReference>
<name>A0ABQ6K3A3_9MICO</name>
<keyword evidence="4" id="KW-0560">Oxidoreductase</keyword>
<dbReference type="Gene3D" id="1.10.45.10">
    <property type="entry name" value="Vanillyl-alcohol Oxidase, Chain A, domain 4"/>
    <property type="match status" value="1"/>
</dbReference>
<keyword evidence="2" id="KW-0285">Flavoprotein</keyword>
<keyword evidence="3" id="KW-0274">FAD</keyword>
<gene>
    <name evidence="6" type="ORF">GCM10025881_06080</name>
</gene>
<proteinExistence type="predicted"/>
<protein>
    <recommendedName>
        <fullName evidence="5">FAD-binding oxidoreductase/transferase type 4 C-terminal domain-containing protein</fullName>
    </recommendedName>
</protein>
<dbReference type="EMBL" id="BSVB01000001">
    <property type="protein sequence ID" value="GMA93784.1"/>
    <property type="molecule type" value="Genomic_DNA"/>
</dbReference>